<dbReference type="InterPro" id="IPR000424">
    <property type="entry name" value="Primosome_PriB/ssb"/>
</dbReference>
<evidence type="ECO:0000256" key="1">
    <source>
        <dbReference type="ARBA" id="ARBA00023125"/>
    </source>
</evidence>
<gene>
    <name evidence="3" type="ORF">SAMN05216174_11280</name>
</gene>
<evidence type="ECO:0000313" key="3">
    <source>
        <dbReference type="EMBL" id="SDD51666.1"/>
    </source>
</evidence>
<evidence type="ECO:0000313" key="4">
    <source>
        <dbReference type="Proteomes" id="UP000199501"/>
    </source>
</evidence>
<accession>A0A1G6VFQ0</accession>
<dbReference type="GO" id="GO:0003697">
    <property type="term" value="F:single-stranded DNA binding"/>
    <property type="evidence" value="ECO:0007669"/>
    <property type="project" value="InterPro"/>
</dbReference>
<protein>
    <recommendedName>
        <fullName evidence="2">Single-stranded DNA-binding protein</fullName>
    </recommendedName>
</protein>
<keyword evidence="1 2" id="KW-0238">DNA-binding</keyword>
<reference evidence="4" key="1">
    <citation type="submission" date="2016-10" db="EMBL/GenBank/DDBJ databases">
        <authorList>
            <person name="Varghese N."/>
            <person name="Submissions S."/>
        </authorList>
    </citation>
    <scope>NUCLEOTIDE SEQUENCE [LARGE SCALE GENOMIC DNA]</scope>
    <source>
        <strain evidence="4">IBRC-M 10403</strain>
    </source>
</reference>
<proteinExistence type="predicted"/>
<dbReference type="Pfam" id="PF00436">
    <property type="entry name" value="SSB"/>
    <property type="match status" value="1"/>
</dbReference>
<evidence type="ECO:0000256" key="2">
    <source>
        <dbReference type="PIRNR" id="PIRNR002070"/>
    </source>
</evidence>
<sequence>MYETTVTLVGKVVGEIAKRRYENDTRLTRFRLMSKERRYDPEADKWVDGHTMFVSVNCWRRLGENVAVSLSRGDYVVVTGRLYHREYESENQQRLSVELDAVSVGPDLSRCATTITSRLFDDQPLAAA</sequence>
<dbReference type="Gene3D" id="2.40.50.140">
    <property type="entry name" value="Nucleic acid-binding proteins"/>
    <property type="match status" value="1"/>
</dbReference>
<dbReference type="EMBL" id="FMZZ01000012">
    <property type="protein sequence ID" value="SDD51666.1"/>
    <property type="molecule type" value="Genomic_DNA"/>
</dbReference>
<dbReference type="OrthoDB" id="9809878at2"/>
<keyword evidence="4" id="KW-1185">Reference proteome</keyword>
<organism evidence="3 4">
    <name type="scientific">Actinokineospora iranica</name>
    <dbReference type="NCBI Taxonomy" id="1271860"/>
    <lineage>
        <taxon>Bacteria</taxon>
        <taxon>Bacillati</taxon>
        <taxon>Actinomycetota</taxon>
        <taxon>Actinomycetes</taxon>
        <taxon>Pseudonocardiales</taxon>
        <taxon>Pseudonocardiaceae</taxon>
        <taxon>Actinokineospora</taxon>
    </lineage>
</organism>
<dbReference type="STRING" id="1271860.SAMN05216174_11280"/>
<dbReference type="InterPro" id="IPR012340">
    <property type="entry name" value="NA-bd_OB-fold"/>
</dbReference>
<dbReference type="PROSITE" id="PS50935">
    <property type="entry name" value="SSB"/>
    <property type="match status" value="1"/>
</dbReference>
<dbReference type="GO" id="GO:0006260">
    <property type="term" value="P:DNA replication"/>
    <property type="evidence" value="ECO:0007669"/>
    <property type="project" value="InterPro"/>
</dbReference>
<dbReference type="InterPro" id="IPR011344">
    <property type="entry name" value="ssDNA-bd"/>
</dbReference>
<dbReference type="Proteomes" id="UP000199501">
    <property type="component" value="Unassembled WGS sequence"/>
</dbReference>
<dbReference type="AlphaFoldDB" id="A0A1G6VFQ0"/>
<dbReference type="PIRSF" id="PIRSF002070">
    <property type="entry name" value="SSB"/>
    <property type="match status" value="1"/>
</dbReference>
<dbReference type="SUPFAM" id="SSF50249">
    <property type="entry name" value="Nucleic acid-binding proteins"/>
    <property type="match status" value="1"/>
</dbReference>
<name>A0A1G6VFQ0_9PSEU</name>
<dbReference type="RefSeq" id="WP_091454542.1">
    <property type="nucleotide sequence ID" value="NZ_FMZZ01000012.1"/>
</dbReference>
<dbReference type="CDD" id="cd04496">
    <property type="entry name" value="SSB_OBF"/>
    <property type="match status" value="1"/>
</dbReference>